<proteinExistence type="predicted"/>
<gene>
    <name evidence="1" type="ORF">DARMORV10_C09P49180.1</name>
</gene>
<dbReference type="AlphaFoldDB" id="A0A816JDD9"/>
<sequence length="188" mass="22177">MTLFTSVIPLIQTTTTPSPIPPSISETFPCHILLRTFQMLTKHNRFKELCLRTITLRHTILRAYFNISSTKKKRKGLYHLHQASIGEYRNGTYLYGLLLLALEHYPKGKKYLDKLQWKENLSTSDYCWKRVKKTLSTIPAIMETRYYTAMVNLEPWTECHPDNMAEVCKHCYYSKRLTQFVQFAMNQD</sequence>
<dbReference type="EMBL" id="HG994373">
    <property type="protein sequence ID" value="CAF1766336.1"/>
    <property type="molecule type" value="Genomic_DNA"/>
</dbReference>
<organism evidence="1">
    <name type="scientific">Brassica napus</name>
    <name type="common">Rape</name>
    <dbReference type="NCBI Taxonomy" id="3708"/>
    <lineage>
        <taxon>Eukaryota</taxon>
        <taxon>Viridiplantae</taxon>
        <taxon>Streptophyta</taxon>
        <taxon>Embryophyta</taxon>
        <taxon>Tracheophyta</taxon>
        <taxon>Spermatophyta</taxon>
        <taxon>Magnoliopsida</taxon>
        <taxon>eudicotyledons</taxon>
        <taxon>Gunneridae</taxon>
        <taxon>Pentapetalae</taxon>
        <taxon>rosids</taxon>
        <taxon>malvids</taxon>
        <taxon>Brassicales</taxon>
        <taxon>Brassicaceae</taxon>
        <taxon>Brassiceae</taxon>
        <taxon>Brassica</taxon>
    </lineage>
</organism>
<protein>
    <submittedName>
        <fullName evidence="1">(rape) hypothetical protein</fullName>
    </submittedName>
</protein>
<name>A0A816JDD9_BRANA</name>
<dbReference type="Proteomes" id="UP001295469">
    <property type="component" value="Chromosome C09"/>
</dbReference>
<evidence type="ECO:0000313" key="1">
    <source>
        <dbReference type="EMBL" id="CAF1766336.1"/>
    </source>
</evidence>
<accession>A0A816JDD9</accession>
<reference evidence="1" key="1">
    <citation type="submission" date="2021-01" db="EMBL/GenBank/DDBJ databases">
        <authorList>
            <consortium name="Genoscope - CEA"/>
            <person name="William W."/>
        </authorList>
    </citation>
    <scope>NUCLEOTIDE SEQUENCE</scope>
</reference>